<gene>
    <name evidence="1" type="ORF">ACFFGN_18910</name>
</gene>
<evidence type="ECO:0000313" key="2">
    <source>
        <dbReference type="Proteomes" id="UP001589890"/>
    </source>
</evidence>
<evidence type="ECO:0000313" key="1">
    <source>
        <dbReference type="EMBL" id="MFC0626156.1"/>
    </source>
</evidence>
<comment type="caution">
    <text evidence="1">The sequence shown here is derived from an EMBL/GenBank/DDBJ whole genome shotgun (WGS) entry which is preliminary data.</text>
</comment>
<dbReference type="RefSeq" id="WP_380049320.1">
    <property type="nucleotide sequence ID" value="NZ_JBHLTC010000022.1"/>
</dbReference>
<protein>
    <submittedName>
        <fullName evidence="1">Uncharacterized protein</fullName>
    </submittedName>
</protein>
<dbReference type="Proteomes" id="UP001589890">
    <property type="component" value="Unassembled WGS sequence"/>
</dbReference>
<name>A0ABV6QND4_9ACTN</name>
<organism evidence="1 2">
    <name type="scientific">Kribbella deserti</name>
    <dbReference type="NCBI Taxonomy" id="1926257"/>
    <lineage>
        <taxon>Bacteria</taxon>
        <taxon>Bacillati</taxon>
        <taxon>Actinomycetota</taxon>
        <taxon>Actinomycetes</taxon>
        <taxon>Propionibacteriales</taxon>
        <taxon>Kribbellaceae</taxon>
        <taxon>Kribbella</taxon>
    </lineage>
</organism>
<sequence>MTTYTLHLTCCCGAKLHYVGDHQPYLAAERAAFNTQHTDCRPVPAVTINRALARAVRLAGRR</sequence>
<accession>A0ABV6QND4</accession>
<dbReference type="EMBL" id="JBHLTC010000022">
    <property type="protein sequence ID" value="MFC0626156.1"/>
    <property type="molecule type" value="Genomic_DNA"/>
</dbReference>
<proteinExistence type="predicted"/>
<keyword evidence="2" id="KW-1185">Reference proteome</keyword>
<reference evidence="1 2" key="1">
    <citation type="submission" date="2024-09" db="EMBL/GenBank/DDBJ databases">
        <authorList>
            <person name="Sun Q."/>
            <person name="Mori K."/>
        </authorList>
    </citation>
    <scope>NUCLEOTIDE SEQUENCE [LARGE SCALE GENOMIC DNA]</scope>
    <source>
        <strain evidence="1 2">CGMCC 1.15906</strain>
    </source>
</reference>